<dbReference type="SUPFAM" id="SSF56024">
    <property type="entry name" value="Phospholipase D/nuclease"/>
    <property type="match status" value="2"/>
</dbReference>
<protein>
    <submittedName>
        <fullName evidence="6">Phosphatidylserine/phosphatidylglycerophosphate/ cardiolipin synthase-like enzyme</fullName>
    </submittedName>
</protein>
<evidence type="ECO:0000256" key="2">
    <source>
        <dbReference type="ARBA" id="ARBA00022737"/>
    </source>
</evidence>
<dbReference type="PANTHER" id="PTHR18896:SF76">
    <property type="entry name" value="PHOSPHOLIPASE"/>
    <property type="match status" value="1"/>
</dbReference>
<dbReference type="Gene3D" id="3.30.870.10">
    <property type="entry name" value="Endonuclease Chain A"/>
    <property type="match status" value="2"/>
</dbReference>
<name>A0A839Q170_MYCIR</name>
<dbReference type="InterPro" id="IPR015679">
    <property type="entry name" value="PLipase_D_fam"/>
</dbReference>
<dbReference type="GO" id="GO:0004630">
    <property type="term" value="F:phospholipase D activity"/>
    <property type="evidence" value="ECO:0007669"/>
    <property type="project" value="UniProtKB-EC"/>
</dbReference>
<reference evidence="6 7" key="1">
    <citation type="submission" date="2020-08" db="EMBL/GenBank/DDBJ databases">
        <title>The Agave Microbiome: Exploring the role of microbial communities in plant adaptations to desert environments.</title>
        <authorList>
            <person name="Partida-Martinez L.P."/>
        </authorList>
    </citation>
    <scope>NUCLEOTIDE SEQUENCE [LARGE SCALE GENOMIC DNA]</scope>
    <source>
        <strain evidence="6 7">AT2.18</strain>
    </source>
</reference>
<proteinExistence type="predicted"/>
<keyword evidence="7" id="KW-1185">Reference proteome</keyword>
<feature type="domain" description="PLD phosphodiesterase" evidence="5">
    <location>
        <begin position="371"/>
        <end position="398"/>
    </location>
</feature>
<dbReference type="EMBL" id="JACHVU010000001">
    <property type="protein sequence ID" value="MBB2989173.1"/>
    <property type="molecule type" value="Genomic_DNA"/>
</dbReference>
<comment type="catalytic activity">
    <reaction evidence="1">
        <text>a 1,2-diacyl-sn-glycero-3-phosphocholine + H2O = a 1,2-diacyl-sn-glycero-3-phosphate + choline + H(+)</text>
        <dbReference type="Rhea" id="RHEA:14445"/>
        <dbReference type="ChEBI" id="CHEBI:15354"/>
        <dbReference type="ChEBI" id="CHEBI:15377"/>
        <dbReference type="ChEBI" id="CHEBI:15378"/>
        <dbReference type="ChEBI" id="CHEBI:57643"/>
        <dbReference type="ChEBI" id="CHEBI:58608"/>
        <dbReference type="EC" id="3.1.4.4"/>
    </reaction>
</comment>
<dbReference type="InterPro" id="IPR025202">
    <property type="entry name" value="PLD-like_dom"/>
</dbReference>
<evidence type="ECO:0000313" key="6">
    <source>
        <dbReference type="EMBL" id="MBB2989173.1"/>
    </source>
</evidence>
<dbReference type="Pfam" id="PF13091">
    <property type="entry name" value="PLDc_2"/>
    <property type="match status" value="1"/>
</dbReference>
<keyword evidence="3" id="KW-0378">Hydrolase</keyword>
<dbReference type="SMART" id="SM00155">
    <property type="entry name" value="PLDc"/>
    <property type="match status" value="2"/>
</dbReference>
<gene>
    <name evidence="6" type="ORF">FHR72_000630</name>
</gene>
<dbReference type="InterPro" id="IPR001736">
    <property type="entry name" value="PLipase_D/transphosphatidylase"/>
</dbReference>
<dbReference type="AlphaFoldDB" id="A0A839Q170"/>
<dbReference type="RefSeq" id="WP_311736037.1">
    <property type="nucleotide sequence ID" value="NZ_JACHVU010000001.1"/>
</dbReference>
<organism evidence="6 7">
    <name type="scientific">Mycolicibacterium iranicum</name>
    <name type="common">Mycobacterium iranicum</name>
    <dbReference type="NCBI Taxonomy" id="912594"/>
    <lineage>
        <taxon>Bacteria</taxon>
        <taxon>Bacillati</taxon>
        <taxon>Actinomycetota</taxon>
        <taxon>Actinomycetes</taxon>
        <taxon>Mycobacteriales</taxon>
        <taxon>Mycobacteriaceae</taxon>
        <taxon>Mycolicibacterium</taxon>
    </lineage>
</organism>
<dbReference type="PANTHER" id="PTHR18896">
    <property type="entry name" value="PHOSPHOLIPASE D"/>
    <property type="match status" value="1"/>
</dbReference>
<dbReference type="Proteomes" id="UP000550501">
    <property type="component" value="Unassembled WGS sequence"/>
</dbReference>
<evidence type="ECO:0000259" key="5">
    <source>
        <dbReference type="PROSITE" id="PS50035"/>
    </source>
</evidence>
<evidence type="ECO:0000256" key="4">
    <source>
        <dbReference type="ARBA" id="ARBA00023098"/>
    </source>
</evidence>
<dbReference type="PROSITE" id="PS50035">
    <property type="entry name" value="PLD"/>
    <property type="match status" value="1"/>
</dbReference>
<keyword evidence="4" id="KW-0443">Lipid metabolism</keyword>
<evidence type="ECO:0000256" key="3">
    <source>
        <dbReference type="ARBA" id="ARBA00022801"/>
    </source>
</evidence>
<evidence type="ECO:0000256" key="1">
    <source>
        <dbReference type="ARBA" id="ARBA00000798"/>
    </source>
</evidence>
<dbReference type="GO" id="GO:0009395">
    <property type="term" value="P:phospholipid catabolic process"/>
    <property type="evidence" value="ECO:0007669"/>
    <property type="project" value="TreeGrafter"/>
</dbReference>
<comment type="caution">
    <text evidence="6">The sequence shown here is derived from an EMBL/GenBank/DDBJ whole genome shotgun (WGS) entry which is preliminary data.</text>
</comment>
<accession>A0A839Q170</accession>
<keyword evidence="2" id="KW-0677">Repeat</keyword>
<sequence>MAEVADWFLTTAQRGNPATEMPDWCTGNRVEPLIHGATYFDRLAAEVEAMQRGDCLFFTDWRGDPDERLRDDGPTISELFCGAAKRGVTVKGLMWRSHLDKFSYSEEENQHLGDAIEAAGGEVLLDQRVRFGGSHHQKLVVLRHPGAPERDVAFAGGIDLCHSRRDDHEHRGDPQAVRMAEAYGDTPPWHDVQLRIQGPVVGALDATFRERWTDPSPLDMLSPIAWIADKLRRADLTPDELPAQPPDPGERGPHSVQVLRTYPDAHFSYAFAPRGERSVARGYTKALKRARRLIYLEDQYLWSKHISQLFAEALAANPGLHLVAVVPRHPDVDGRFALPPNQVGRRQAIDTCRDVDPQRVHIFDVENHAGTPVYVHAKVCVIDDVWVSVGSDNFNRRSWTHDSELSCAVLDETRDERDPRDPAGLGDGARLFARDLRLRLLREHLDRAADGSQDDGLLDPEDAVATIASSAAALQDWYDGGRAGPRPPGRLRPHRPEKLGRLTRLWAEPAYRAFYDPDGRNYRDRWRQRW</sequence>
<dbReference type="CDD" id="cd09105">
    <property type="entry name" value="PLDc_vPLD1_2_like_2"/>
    <property type="match status" value="1"/>
</dbReference>
<evidence type="ECO:0000313" key="7">
    <source>
        <dbReference type="Proteomes" id="UP000550501"/>
    </source>
</evidence>